<dbReference type="RefSeq" id="WP_407823978.1">
    <property type="nucleotide sequence ID" value="NZ_JBJLSN010000011.1"/>
</dbReference>
<organism evidence="1 2">
    <name type="scientific">Azospirillum argentinense</name>
    <dbReference type="NCBI Taxonomy" id="2970906"/>
    <lineage>
        <taxon>Bacteria</taxon>
        <taxon>Pseudomonadati</taxon>
        <taxon>Pseudomonadota</taxon>
        <taxon>Alphaproteobacteria</taxon>
        <taxon>Rhodospirillales</taxon>
        <taxon>Azospirillaceae</taxon>
        <taxon>Azospirillum</taxon>
    </lineage>
</organism>
<accession>A0ABW8V4T6</accession>
<evidence type="ECO:0000313" key="1">
    <source>
        <dbReference type="EMBL" id="MFL7901515.1"/>
    </source>
</evidence>
<name>A0ABW8V4T6_9PROT</name>
<sequence length="71" mass="7773">MGYAEFYAAEKAIAKDFAAHRLLDGIGFRFKAIRVRGLYAEHLEACIDAATDVLMERGVCAGVLSFFKEGA</sequence>
<comment type="caution">
    <text evidence="1">The sequence shown here is derived from an EMBL/GenBank/DDBJ whole genome shotgun (WGS) entry which is preliminary data.</text>
</comment>
<protein>
    <recommendedName>
        <fullName evidence="3">DUF559 domain-containing protein</fullName>
    </recommendedName>
</protein>
<dbReference type="Proteomes" id="UP001628281">
    <property type="component" value="Unassembled WGS sequence"/>
</dbReference>
<proteinExistence type="predicted"/>
<evidence type="ECO:0000313" key="2">
    <source>
        <dbReference type="Proteomes" id="UP001628281"/>
    </source>
</evidence>
<dbReference type="EMBL" id="JBJLSN010000011">
    <property type="protein sequence ID" value="MFL7901515.1"/>
    <property type="molecule type" value="Genomic_DNA"/>
</dbReference>
<keyword evidence="2" id="KW-1185">Reference proteome</keyword>
<gene>
    <name evidence="1" type="ORF">ACJ41P_10310</name>
</gene>
<evidence type="ECO:0008006" key="3">
    <source>
        <dbReference type="Google" id="ProtNLM"/>
    </source>
</evidence>
<reference evidence="1 2" key="1">
    <citation type="submission" date="2024-11" db="EMBL/GenBank/DDBJ databases">
        <title>Draft genome sequences of two bacteria associated to sugarcane roots in Colombia.</title>
        <authorList>
            <person name="Pardo-Diaz S."/>
            <person name="Masmela-Mendoza J."/>
            <person name="Delgadillo-Duran P."/>
            <person name="Bautista E.J."/>
            <person name="Rojas-Tapias D.F."/>
        </authorList>
    </citation>
    <scope>NUCLEOTIDE SEQUENCE [LARGE SCALE GENOMIC DNA]</scope>
    <source>
        <strain evidence="1 2">Ap18</strain>
    </source>
</reference>